<dbReference type="SFLD" id="SFLDG01386">
    <property type="entry name" value="main_SPASM_domain-containing"/>
    <property type="match status" value="1"/>
</dbReference>
<dbReference type="InterPro" id="IPR058240">
    <property type="entry name" value="rSAM_sf"/>
</dbReference>
<dbReference type="SFLD" id="SFLDS00029">
    <property type="entry name" value="Radical_SAM"/>
    <property type="match status" value="1"/>
</dbReference>
<evidence type="ECO:0000259" key="6">
    <source>
        <dbReference type="PROSITE" id="PS51918"/>
    </source>
</evidence>
<dbReference type="PROSITE" id="PS51918">
    <property type="entry name" value="RADICAL_SAM"/>
    <property type="match status" value="1"/>
</dbReference>
<evidence type="ECO:0000256" key="2">
    <source>
        <dbReference type="ARBA" id="ARBA00022723"/>
    </source>
</evidence>
<protein>
    <recommendedName>
        <fullName evidence="6">Radical SAM core domain-containing protein</fullName>
    </recommendedName>
</protein>
<dbReference type="InterPro" id="IPR007197">
    <property type="entry name" value="rSAM"/>
</dbReference>
<feature type="non-terminal residue" evidence="7">
    <location>
        <position position="175"/>
    </location>
</feature>
<dbReference type="Gene3D" id="3.20.20.70">
    <property type="entry name" value="Aldolase class I"/>
    <property type="match status" value="1"/>
</dbReference>
<name>A0A2S5E998_9BACT</name>
<gene>
    <name evidence="7" type="ORF">AA81_13225</name>
</gene>
<dbReference type="GO" id="GO:0016491">
    <property type="term" value="F:oxidoreductase activity"/>
    <property type="evidence" value="ECO:0007669"/>
    <property type="project" value="InterPro"/>
</dbReference>
<comment type="similarity">
    <text evidence="5">Belongs to the radical SAM superfamily. Anaerobic sulfatase-maturating enzyme family.</text>
</comment>
<organism evidence="7 8">
    <name type="scientific">Petrotoga halophila DSM 16923</name>
    <dbReference type="NCBI Taxonomy" id="1122953"/>
    <lineage>
        <taxon>Bacteria</taxon>
        <taxon>Thermotogati</taxon>
        <taxon>Thermotogota</taxon>
        <taxon>Thermotogae</taxon>
        <taxon>Petrotogales</taxon>
        <taxon>Petrotogaceae</taxon>
        <taxon>Petrotoga</taxon>
    </lineage>
</organism>
<dbReference type="GO" id="GO:0051536">
    <property type="term" value="F:iron-sulfur cluster binding"/>
    <property type="evidence" value="ECO:0007669"/>
    <property type="project" value="UniProtKB-KW"/>
</dbReference>
<accession>A0A2S5E998</accession>
<dbReference type="GO" id="GO:0046872">
    <property type="term" value="F:metal ion binding"/>
    <property type="evidence" value="ECO:0007669"/>
    <property type="project" value="UniProtKB-KW"/>
</dbReference>
<dbReference type="Proteomes" id="UP000236950">
    <property type="component" value="Unassembled WGS sequence"/>
</dbReference>
<evidence type="ECO:0000313" key="8">
    <source>
        <dbReference type="Proteomes" id="UP000236950"/>
    </source>
</evidence>
<evidence type="ECO:0000256" key="5">
    <source>
        <dbReference type="ARBA" id="ARBA00023601"/>
    </source>
</evidence>
<evidence type="ECO:0000256" key="4">
    <source>
        <dbReference type="ARBA" id="ARBA00023014"/>
    </source>
</evidence>
<dbReference type="SUPFAM" id="SSF102114">
    <property type="entry name" value="Radical SAM enzymes"/>
    <property type="match status" value="1"/>
</dbReference>
<sequence length="175" mass="20100">MRSVNLLIKPVSSNCNMKCSYCFYNDIANKRKKVSYGKMNEETLENLVKKAIASSEVSCSFAFQGGEPTLAGLEFYEKFLEFVNKYNKNNIKTYFSIQTNGLLIDEKWVGFFKKNNFLVGLSLDGDKNTHDLFRVDKEGRGTYNRVMKTVDFFDKHKVAYNILTVVTSQLAKHPQ</sequence>
<dbReference type="PANTHER" id="PTHR43273:SF3">
    <property type="entry name" value="ANAEROBIC SULFATASE-MATURATING ENZYME HOMOLOG ASLB-RELATED"/>
    <property type="match status" value="1"/>
</dbReference>
<dbReference type="Pfam" id="PF04055">
    <property type="entry name" value="Radical_SAM"/>
    <property type="match status" value="1"/>
</dbReference>
<keyword evidence="2" id="KW-0479">Metal-binding</keyword>
<keyword evidence="3" id="KW-0408">Iron</keyword>
<dbReference type="AlphaFoldDB" id="A0A2S5E998"/>
<evidence type="ECO:0000256" key="1">
    <source>
        <dbReference type="ARBA" id="ARBA00022691"/>
    </source>
</evidence>
<dbReference type="EMBL" id="JALY01000312">
    <property type="protein sequence ID" value="POZ89608.1"/>
    <property type="molecule type" value="Genomic_DNA"/>
</dbReference>
<dbReference type="InterPro" id="IPR013785">
    <property type="entry name" value="Aldolase_TIM"/>
</dbReference>
<dbReference type="PANTHER" id="PTHR43273">
    <property type="entry name" value="ANAEROBIC SULFATASE-MATURATING ENZYME HOMOLOG ASLB-RELATED"/>
    <property type="match status" value="1"/>
</dbReference>
<evidence type="ECO:0000313" key="7">
    <source>
        <dbReference type="EMBL" id="POZ89608.1"/>
    </source>
</evidence>
<comment type="caution">
    <text evidence="7">The sequence shown here is derived from an EMBL/GenBank/DDBJ whole genome shotgun (WGS) entry which is preliminary data.</text>
</comment>
<keyword evidence="1" id="KW-0949">S-adenosyl-L-methionine</keyword>
<keyword evidence="8" id="KW-1185">Reference proteome</keyword>
<feature type="domain" description="Radical SAM core" evidence="6">
    <location>
        <begin position="1"/>
        <end position="175"/>
    </location>
</feature>
<dbReference type="SFLD" id="SFLDG01067">
    <property type="entry name" value="SPASM/twitch_domain_containing"/>
    <property type="match status" value="1"/>
</dbReference>
<dbReference type="CDD" id="cd01335">
    <property type="entry name" value="Radical_SAM"/>
    <property type="match status" value="1"/>
</dbReference>
<dbReference type="InterPro" id="IPR023867">
    <property type="entry name" value="Sulphatase_maturase_rSAM"/>
</dbReference>
<reference evidence="7 8" key="1">
    <citation type="submission" date="2014-01" db="EMBL/GenBank/DDBJ databases">
        <title>Comparative genomics of Petrotoga.</title>
        <authorList>
            <person name="Chow K."/>
            <person name="Charchuk R."/>
            <person name="Nesbo C.L."/>
        </authorList>
    </citation>
    <scope>NUCLEOTIDE SEQUENCE [LARGE SCALE GENOMIC DNA]</scope>
    <source>
        <strain evidence="7 8">DSM 16923</strain>
    </source>
</reference>
<keyword evidence="4" id="KW-0411">Iron-sulfur</keyword>
<evidence type="ECO:0000256" key="3">
    <source>
        <dbReference type="ARBA" id="ARBA00023004"/>
    </source>
</evidence>
<proteinExistence type="inferred from homology"/>
<dbReference type="RefSeq" id="WP_146050412.1">
    <property type="nucleotide sequence ID" value="NZ_JALY01000312.1"/>
</dbReference>